<dbReference type="Pfam" id="PF20235">
    <property type="entry name" value="PIR2-like_helical"/>
    <property type="match status" value="1"/>
</dbReference>
<feature type="region of interest" description="Disordered" evidence="1">
    <location>
        <begin position="255"/>
        <end position="303"/>
    </location>
</feature>
<organism evidence="3 4">
    <name type="scientific">Brassica carinata</name>
    <name type="common">Ethiopian mustard</name>
    <name type="synonym">Abyssinian cabbage</name>
    <dbReference type="NCBI Taxonomy" id="52824"/>
    <lineage>
        <taxon>Eukaryota</taxon>
        <taxon>Viridiplantae</taxon>
        <taxon>Streptophyta</taxon>
        <taxon>Embryophyta</taxon>
        <taxon>Tracheophyta</taxon>
        <taxon>Spermatophyta</taxon>
        <taxon>Magnoliopsida</taxon>
        <taxon>eudicotyledons</taxon>
        <taxon>Gunneridae</taxon>
        <taxon>Pentapetalae</taxon>
        <taxon>rosids</taxon>
        <taxon>malvids</taxon>
        <taxon>Brassicales</taxon>
        <taxon>Brassicaceae</taxon>
        <taxon>Brassiceae</taxon>
        <taxon>Brassica</taxon>
    </lineage>
</organism>
<feature type="compositionally biased region" description="Basic and acidic residues" evidence="1">
    <location>
        <begin position="275"/>
        <end position="294"/>
    </location>
</feature>
<protein>
    <recommendedName>
        <fullName evidence="2">PIR2-like helical domain-containing protein</fullName>
    </recommendedName>
</protein>
<evidence type="ECO:0000259" key="2">
    <source>
        <dbReference type="Pfam" id="PF20235"/>
    </source>
</evidence>
<evidence type="ECO:0000313" key="4">
    <source>
        <dbReference type="Proteomes" id="UP000886595"/>
    </source>
</evidence>
<proteinExistence type="predicted"/>
<dbReference type="PANTHER" id="PTHR46405">
    <property type="entry name" value="OS05G0141500 PROTEIN"/>
    <property type="match status" value="1"/>
</dbReference>
<keyword evidence="4" id="KW-1185">Reference proteome</keyword>
<dbReference type="AlphaFoldDB" id="A0A8X7W9W6"/>
<comment type="caution">
    <text evidence="3">The sequence shown here is derived from an EMBL/GenBank/DDBJ whole genome shotgun (WGS) entry which is preliminary data.</text>
</comment>
<dbReference type="Proteomes" id="UP000886595">
    <property type="component" value="Unassembled WGS sequence"/>
</dbReference>
<name>A0A8X7W9W6_BRACI</name>
<dbReference type="InterPro" id="IPR046527">
    <property type="entry name" value="PIR2-like_helical"/>
</dbReference>
<feature type="domain" description="PIR2-like helical" evidence="2">
    <location>
        <begin position="131"/>
        <end position="190"/>
    </location>
</feature>
<sequence length="332" mass="36255">MSYSSPLCLLVCTEVLSSRLRNTAIADQFSYIPRKISSDGLYCEVEARQTEPEDPIHETPFDPSCLLNKTALSSLLDSNPSGNFEDSGYGYCTEEQLEDLLLKHLEHIYNEAVSKLVSLGYDEEAALSCSDSNGEEDEDGSKTVFADLRQLVEYSLAGMVYLLKQVKPNLSKGDAMCCLLMSELDVGKASTIDIPTSGKVDGDGDCPRRFNLTPPMKCLLRENVAAFAAGYRATPEKGKDDALIGLLRQVQDLKSEGEERVGSEEGDASCAEGKQSGEESTVKRISEMESDLRKVSSHVGGGMIARRLENENAVIRAEIEVKLSESESPRLA</sequence>
<evidence type="ECO:0000256" key="1">
    <source>
        <dbReference type="SAM" id="MobiDB-lite"/>
    </source>
</evidence>
<evidence type="ECO:0000313" key="3">
    <source>
        <dbReference type="EMBL" id="KAG2326718.1"/>
    </source>
</evidence>
<dbReference type="EMBL" id="JAAMPC010000002">
    <property type="protein sequence ID" value="KAG2326718.1"/>
    <property type="molecule type" value="Genomic_DNA"/>
</dbReference>
<gene>
    <name evidence="3" type="ORF">Bca52824_009446</name>
</gene>
<dbReference type="PANTHER" id="PTHR46405:SF3">
    <property type="entry name" value="RING_U-BOX SUPERFAMILY PROTEIN"/>
    <property type="match status" value="1"/>
</dbReference>
<dbReference type="InterPro" id="IPR046934">
    <property type="entry name" value="PIR2-like"/>
</dbReference>
<dbReference type="OrthoDB" id="1711136at2759"/>
<accession>A0A8X7W9W6</accession>
<reference evidence="3 4" key="1">
    <citation type="submission" date="2020-02" db="EMBL/GenBank/DDBJ databases">
        <authorList>
            <person name="Ma Q."/>
            <person name="Huang Y."/>
            <person name="Song X."/>
            <person name="Pei D."/>
        </authorList>
    </citation>
    <scope>NUCLEOTIDE SEQUENCE [LARGE SCALE GENOMIC DNA]</scope>
    <source>
        <strain evidence="3">Sxm20200214</strain>
        <tissue evidence="3">Leaf</tissue>
    </source>
</reference>